<keyword evidence="1" id="KW-0732">Signal</keyword>
<dbReference type="Proteomes" id="UP001595683">
    <property type="component" value="Unassembled WGS sequence"/>
</dbReference>
<proteinExistence type="predicted"/>
<evidence type="ECO:0000313" key="2">
    <source>
        <dbReference type="EMBL" id="MFC3670353.1"/>
    </source>
</evidence>
<gene>
    <name evidence="2" type="ORF">ACFOOT_02840</name>
</gene>
<dbReference type="EMBL" id="JBHRYE010000006">
    <property type="protein sequence ID" value="MFC3670353.1"/>
    <property type="molecule type" value="Genomic_DNA"/>
</dbReference>
<organism evidence="2 3">
    <name type="scientific">Novosphingobium pokkalii</name>
    <dbReference type="NCBI Taxonomy" id="1770194"/>
    <lineage>
        <taxon>Bacteria</taxon>
        <taxon>Pseudomonadati</taxon>
        <taxon>Pseudomonadota</taxon>
        <taxon>Alphaproteobacteria</taxon>
        <taxon>Sphingomonadales</taxon>
        <taxon>Sphingomonadaceae</taxon>
        <taxon>Novosphingobium</taxon>
    </lineage>
</organism>
<reference evidence="3" key="1">
    <citation type="journal article" date="2019" name="Int. J. Syst. Evol. Microbiol.">
        <title>The Global Catalogue of Microorganisms (GCM) 10K type strain sequencing project: providing services to taxonomists for standard genome sequencing and annotation.</title>
        <authorList>
            <consortium name="The Broad Institute Genomics Platform"/>
            <consortium name="The Broad Institute Genome Sequencing Center for Infectious Disease"/>
            <person name="Wu L."/>
            <person name="Ma J."/>
        </authorList>
    </citation>
    <scope>NUCLEOTIDE SEQUENCE [LARGE SCALE GENOMIC DNA]</scope>
    <source>
        <strain evidence="3">KCTC 42224</strain>
    </source>
</reference>
<evidence type="ECO:0000256" key="1">
    <source>
        <dbReference type="SAM" id="SignalP"/>
    </source>
</evidence>
<evidence type="ECO:0000313" key="3">
    <source>
        <dbReference type="Proteomes" id="UP001595683"/>
    </source>
</evidence>
<accession>A0ABV7UYW6</accession>
<feature type="chain" id="PRO_5046988597" evidence="1">
    <location>
        <begin position="24"/>
        <end position="184"/>
    </location>
</feature>
<feature type="signal peptide" evidence="1">
    <location>
        <begin position="1"/>
        <end position="23"/>
    </location>
</feature>
<protein>
    <submittedName>
        <fullName evidence="2">Uncharacterized protein</fullName>
    </submittedName>
</protein>
<dbReference type="RefSeq" id="WP_191325419.1">
    <property type="nucleotide sequence ID" value="NZ_BMZP01000017.1"/>
</dbReference>
<sequence length="184" mass="18718">MARHRSAALALLGMICAAPAAQAAPPLPPSCLDLPTLEAARVHQFQTMMMAVSLRCRAHGVDVESSFSRMMAAHRATFAAADRVMHGYVTPAHGFAGAHAFDSYATVLANRYGGGATSLATCGAIDGAMRVVTADASGARLHGVALAMIGRPEMDRMACAAAGTKPALPPATALALASPAPAVP</sequence>
<name>A0ABV7UYW6_9SPHN</name>
<comment type="caution">
    <text evidence="2">The sequence shown here is derived from an EMBL/GenBank/DDBJ whole genome shotgun (WGS) entry which is preliminary data.</text>
</comment>
<keyword evidence="3" id="KW-1185">Reference proteome</keyword>